<dbReference type="GO" id="GO:0071031">
    <property type="term" value="P:nuclear mRNA surveillance of mRNA 3'-end processing"/>
    <property type="evidence" value="ECO:0007669"/>
    <property type="project" value="TreeGrafter"/>
</dbReference>
<feature type="compositionally biased region" description="Low complexity" evidence="10">
    <location>
        <begin position="1523"/>
        <end position="1535"/>
    </location>
</feature>
<evidence type="ECO:0000259" key="11">
    <source>
        <dbReference type="PROSITE" id="PS50158"/>
    </source>
</evidence>
<reference evidence="12" key="1">
    <citation type="journal article" date="2021" name="Mol. Ecol. Resour.">
        <title>Phylogenomic analyses of the genus Drosophila reveals genomic signals of climate adaptation.</title>
        <authorList>
            <person name="Li F."/>
            <person name="Rane R.V."/>
            <person name="Luria V."/>
            <person name="Xiong Z."/>
            <person name="Chen J."/>
            <person name="Li Z."/>
            <person name="Catullo R.A."/>
            <person name="Griffin P.C."/>
            <person name="Schiffer M."/>
            <person name="Pearce S."/>
            <person name="Lee S.F."/>
            <person name="McElroy K."/>
            <person name="Stocker A."/>
            <person name="Shirriffs J."/>
            <person name="Cockerell F."/>
            <person name="Coppin C."/>
            <person name="Sgro C.M."/>
            <person name="Karger A."/>
            <person name="Cain J.W."/>
            <person name="Weber J.A."/>
            <person name="Santpere G."/>
            <person name="Kirschner M.W."/>
            <person name="Hoffmann A.A."/>
            <person name="Oakeshott J.G."/>
            <person name="Zhang G."/>
        </authorList>
    </citation>
    <scope>NUCLEOTIDE SEQUENCE</scope>
    <source>
        <strain evidence="12">BGI-SZ-2011g</strain>
    </source>
</reference>
<feature type="region of interest" description="Disordered" evidence="10">
    <location>
        <begin position="657"/>
        <end position="723"/>
    </location>
</feature>
<dbReference type="GO" id="GO:0071036">
    <property type="term" value="P:nuclear polyadenylation-dependent snoRNA catabolic process"/>
    <property type="evidence" value="ECO:0007669"/>
    <property type="project" value="TreeGrafter"/>
</dbReference>
<feature type="non-terminal residue" evidence="12">
    <location>
        <position position="1"/>
    </location>
</feature>
<dbReference type="InterPro" id="IPR001878">
    <property type="entry name" value="Znf_CCHC"/>
</dbReference>
<proteinExistence type="predicted"/>
<comment type="subcellular location">
    <subcellularLocation>
        <location evidence="1">Nucleus</location>
    </subcellularLocation>
</comment>
<gene>
    <name evidence="12" type="ORF">KR093_005833</name>
</gene>
<keyword evidence="6" id="KW-0539">Nucleus</keyword>
<feature type="region of interest" description="Disordered" evidence="10">
    <location>
        <begin position="259"/>
        <end position="281"/>
    </location>
</feature>
<feature type="region of interest" description="Disordered" evidence="10">
    <location>
        <begin position="1424"/>
        <end position="1583"/>
    </location>
</feature>
<feature type="region of interest" description="Disordered" evidence="10">
    <location>
        <begin position="26"/>
        <end position="57"/>
    </location>
</feature>
<dbReference type="PANTHER" id="PTHR46543">
    <property type="entry name" value="ZINC FINGER CCHC DOMAIN-CONTAINING PROTEIN 7"/>
    <property type="match status" value="1"/>
</dbReference>
<feature type="compositionally biased region" description="Low complexity" evidence="10">
    <location>
        <begin position="1566"/>
        <end position="1583"/>
    </location>
</feature>
<feature type="compositionally biased region" description="Polar residues" evidence="10">
    <location>
        <begin position="1115"/>
        <end position="1124"/>
    </location>
</feature>
<feature type="non-terminal residue" evidence="12">
    <location>
        <position position="1696"/>
    </location>
</feature>
<dbReference type="GO" id="GO:0003723">
    <property type="term" value="F:RNA binding"/>
    <property type="evidence" value="ECO:0007669"/>
    <property type="project" value="TreeGrafter"/>
</dbReference>
<evidence type="ECO:0000256" key="8">
    <source>
        <dbReference type="ARBA" id="ARBA00043023"/>
    </source>
</evidence>
<feature type="region of interest" description="Disordered" evidence="10">
    <location>
        <begin position="172"/>
        <end position="217"/>
    </location>
</feature>
<feature type="compositionally biased region" description="Acidic residues" evidence="10">
    <location>
        <begin position="684"/>
        <end position="712"/>
    </location>
</feature>
<evidence type="ECO:0000313" key="13">
    <source>
        <dbReference type="Proteomes" id="UP001200034"/>
    </source>
</evidence>
<dbReference type="GO" id="GO:0071038">
    <property type="term" value="P:TRAMP-dependent tRNA surveillance pathway"/>
    <property type="evidence" value="ECO:0007669"/>
    <property type="project" value="TreeGrafter"/>
</dbReference>
<feature type="compositionally biased region" description="Low complexity" evidence="10">
    <location>
        <begin position="1077"/>
        <end position="1089"/>
    </location>
</feature>
<evidence type="ECO:0000256" key="5">
    <source>
        <dbReference type="ARBA" id="ARBA00022833"/>
    </source>
</evidence>
<dbReference type="GO" id="GO:0071035">
    <property type="term" value="P:nuclear polyadenylation-dependent rRNA catabolic process"/>
    <property type="evidence" value="ECO:0007669"/>
    <property type="project" value="TreeGrafter"/>
</dbReference>
<evidence type="ECO:0000256" key="9">
    <source>
        <dbReference type="PROSITE-ProRule" id="PRU00047"/>
    </source>
</evidence>
<dbReference type="GO" id="GO:0071039">
    <property type="term" value="P:nuclear polyadenylation-dependent CUT catabolic process"/>
    <property type="evidence" value="ECO:0007669"/>
    <property type="project" value="TreeGrafter"/>
</dbReference>
<feature type="compositionally biased region" description="Polar residues" evidence="10">
    <location>
        <begin position="121"/>
        <end position="132"/>
    </location>
</feature>
<dbReference type="Proteomes" id="UP001200034">
    <property type="component" value="Unassembled WGS sequence"/>
</dbReference>
<dbReference type="InterPro" id="IPR036875">
    <property type="entry name" value="Znf_CCHC_sf"/>
</dbReference>
<evidence type="ECO:0000256" key="2">
    <source>
        <dbReference type="ARBA" id="ARBA00022723"/>
    </source>
</evidence>
<dbReference type="GO" id="GO:0071037">
    <property type="term" value="P:nuclear polyadenylation-dependent snRNA catabolic process"/>
    <property type="evidence" value="ECO:0007669"/>
    <property type="project" value="TreeGrafter"/>
</dbReference>
<feature type="domain" description="CCHC-type" evidence="11">
    <location>
        <begin position="790"/>
        <end position="806"/>
    </location>
</feature>
<feature type="region of interest" description="Disordered" evidence="10">
    <location>
        <begin position="502"/>
        <end position="536"/>
    </location>
</feature>
<feature type="region of interest" description="Disordered" evidence="10">
    <location>
        <begin position="1076"/>
        <end position="1168"/>
    </location>
</feature>
<dbReference type="SUPFAM" id="SSF57756">
    <property type="entry name" value="Retrovirus zinc finger-like domains"/>
    <property type="match status" value="1"/>
</dbReference>
<evidence type="ECO:0000256" key="7">
    <source>
        <dbReference type="ARBA" id="ARBA00041190"/>
    </source>
</evidence>
<feature type="compositionally biased region" description="Polar residues" evidence="10">
    <location>
        <begin position="657"/>
        <end position="678"/>
    </location>
</feature>
<feature type="region of interest" description="Disordered" evidence="10">
    <location>
        <begin position="74"/>
        <end position="145"/>
    </location>
</feature>
<evidence type="ECO:0000256" key="1">
    <source>
        <dbReference type="ARBA" id="ARBA00004123"/>
    </source>
</evidence>
<dbReference type="PROSITE" id="PS50158">
    <property type="entry name" value="ZF_CCHC"/>
    <property type="match status" value="2"/>
</dbReference>
<dbReference type="SMART" id="SM00343">
    <property type="entry name" value="ZnF_C2HC"/>
    <property type="match status" value="4"/>
</dbReference>
<dbReference type="GO" id="GO:0008270">
    <property type="term" value="F:zinc ion binding"/>
    <property type="evidence" value="ECO:0007669"/>
    <property type="project" value="UniProtKB-KW"/>
</dbReference>
<keyword evidence="3" id="KW-0677">Repeat</keyword>
<feature type="compositionally biased region" description="Basic and acidic residues" evidence="10">
    <location>
        <begin position="713"/>
        <end position="723"/>
    </location>
</feature>
<keyword evidence="2" id="KW-0479">Metal-binding</keyword>
<accession>A0AAD4JWQ4</accession>
<dbReference type="PANTHER" id="PTHR46543:SF1">
    <property type="entry name" value="ZINC FINGER CCHC DOMAIN-CONTAINING PROTEIN 7"/>
    <property type="match status" value="1"/>
</dbReference>
<dbReference type="EMBL" id="JAJJHW010002774">
    <property type="protein sequence ID" value="KAH8365849.1"/>
    <property type="molecule type" value="Genomic_DNA"/>
</dbReference>
<keyword evidence="13" id="KW-1185">Reference proteome</keyword>
<evidence type="ECO:0000256" key="6">
    <source>
        <dbReference type="ARBA" id="ARBA00023242"/>
    </source>
</evidence>
<name>A0AAD4JWQ4_9MUSC</name>
<evidence type="ECO:0000256" key="10">
    <source>
        <dbReference type="SAM" id="MobiDB-lite"/>
    </source>
</evidence>
<feature type="domain" description="CCHC-type" evidence="11">
    <location>
        <begin position="813"/>
        <end position="828"/>
    </location>
</feature>
<keyword evidence="4 9" id="KW-0863">Zinc-finger</keyword>
<organism evidence="12 13">
    <name type="scientific">Drosophila rubida</name>
    <dbReference type="NCBI Taxonomy" id="30044"/>
    <lineage>
        <taxon>Eukaryota</taxon>
        <taxon>Metazoa</taxon>
        <taxon>Ecdysozoa</taxon>
        <taxon>Arthropoda</taxon>
        <taxon>Hexapoda</taxon>
        <taxon>Insecta</taxon>
        <taxon>Pterygota</taxon>
        <taxon>Neoptera</taxon>
        <taxon>Endopterygota</taxon>
        <taxon>Diptera</taxon>
        <taxon>Brachycera</taxon>
        <taxon>Muscomorpha</taxon>
        <taxon>Ephydroidea</taxon>
        <taxon>Drosophilidae</taxon>
        <taxon>Drosophila</taxon>
    </lineage>
</organism>
<keyword evidence="5" id="KW-0862">Zinc</keyword>
<comment type="caution">
    <text evidence="12">The sequence shown here is derived from an EMBL/GenBank/DDBJ whole genome shotgun (WGS) entry which is preliminary data.</text>
</comment>
<protein>
    <recommendedName>
        <fullName evidence="7">Zinc finger CCHC domain-containing protein 7</fullName>
    </recommendedName>
    <alternativeName>
        <fullName evidence="8">TRAMP-like complex RNA-binding factor ZCCHC7</fullName>
    </alternativeName>
</protein>
<feature type="compositionally biased region" description="Basic residues" evidence="10">
    <location>
        <begin position="264"/>
        <end position="276"/>
    </location>
</feature>
<feature type="compositionally biased region" description="Low complexity" evidence="10">
    <location>
        <begin position="1550"/>
        <end position="1559"/>
    </location>
</feature>
<dbReference type="Gene3D" id="4.10.60.10">
    <property type="entry name" value="Zinc finger, CCHC-type"/>
    <property type="match status" value="2"/>
</dbReference>
<evidence type="ECO:0000313" key="12">
    <source>
        <dbReference type="EMBL" id="KAH8365849.1"/>
    </source>
</evidence>
<evidence type="ECO:0000256" key="4">
    <source>
        <dbReference type="ARBA" id="ARBA00022771"/>
    </source>
</evidence>
<evidence type="ECO:0000256" key="3">
    <source>
        <dbReference type="ARBA" id="ARBA00022737"/>
    </source>
</evidence>
<feature type="compositionally biased region" description="Low complexity" evidence="10">
    <location>
        <begin position="172"/>
        <end position="198"/>
    </location>
</feature>
<dbReference type="InterPro" id="IPR051644">
    <property type="entry name" value="TRAMP_AT-DNA-binding"/>
</dbReference>
<sequence>LEEMDNDRLNELESILYATIHYSDATSEEPQYQQHHVKALDMDTQSMPPPSSQQQQQQVNRFVSGNRVINNVTTKSRYWTDNRGDTANISGKEPKSNEMTAVEDEPKTEQPKRMPPPAAITVNTSQKVSKANNSKKHHTKSLSSVQQLLQNQQQLKKKQLQQASSKRQQRQQIQQQLQQQNQQKIKQHQQQVKLQQQPQKPPRPQTTSKPNNDDEPERFDQRLLVAIPPNWPKSKCETPQHALGPFGKANRKLEQLQKLEQKRQKSKQARNNKKLKQSKERPVEMIDLVESETSSNADDVVIVPLPPVPIIDVDASDEEEQEAKEDSAQPYLEENAMDAADVKLGINCTVEPGALSSALTSPCNSVLSSDDFIVQKDTSRLLADHARATDEDLLVLTENAMRNAAEPDSQTEDREQVLDNSSEYEFVPPSKLEEIKQNFRVDEQQFRALDVYESESDLTESGIYCKAKQKSTPTIIRSVDSDSDTTDVEAVVDDNVVKTKRLRKRRASSTKDTQSDPNNELDALHDETDSENDVEATGVPGIARGMAVERCKRKIRRISSRPCSESAVSGETRQLVAVDGSSESGADEEALPTAREIAERLLKQEQRKQTPAMGALENVAMESEGSDANTEQEAEMNDALTADMSTVFESIDTTAELSQHNQQQMESSHQEAVSTTEAQSKEQAEEEEQDVAVDEMDTLELEAVSEDDEEAEMKEPEVPLEHNMSELTEELSGSDLVGWNDEMCRFYNDSWNGEQFNMNKLLKAMSGQRYEWRISNADRFPVMRKRSNLKCTNCFEMGHMRAKCPRPRKPIVCYTCGMTGHAEPRCPNAICLGCGAKQALYVQKCNKCSFLSRMLCQLCKMRGHTTDSCPDKWRRYHSTVSAIKLFTLASIHLYSLLQTRSNVALESKVQYRTKHCSNCAARGHLFEECRQRIGEYRNNNNTSMIMSHQKVYKDRTEPLSYLSDASTFFALDTPFHFNWSTEFSKNSCYARFLKVANLARPQKKIPTAALQQVQPHANDYVPNPLVRAALNKAPPSTATVISNEVAAPKNVPVEAIASPVQESQEPVCIIDTQSEQAAAKATTTPSKPAISKPSVTPHDLDSDSNYSFSEHFEVPSSTTATNEAETVESPAATRTPAGPMDNLPEIIPLSSATDNNEDNEQLNSKSNPITQGISMCVTSKATSTCTSTAAEPESLPDVPSEAKILMAQDQTQYLFSPEGCQFLTSSAKKCNVSVRMDFKEYGYVLVIYGLKKDQENLQLMLLHRNQEVKRRSADFQRQKPPKRIDVLIRFLRDGINSLSGDLGNAKSHYIRIKELEDMNTKNGFKLAERKRRLLNMILFGQAGLGNGSMHLDQLLAILKRLLERSPEENATPAMRNEIEEHYSVIFSAQPNDNYEALLQFYAKLENKNRLRSLNIEPAVLGLSPRKASATPARRLSSPPPPPPVWPQDEAPTLPPQQQQQAVNKQNRVAKPRALFNNKSSDQEQAVVPAPPKWPEADSAATAPAHQQQQQQPQQQQHNRAAKPRQQQQQQQQQRQLPPPPIWQHEEQQHNNNNNNSNSSKMRAAKQRAQPPYARPAAQQQPATQLQLPCNNMQQRAAGTGGLHLQRQHQPLQSECVRLLAGMEGNSSSRNSINTDASKPSMFWSRESLRYLDELFRTTVNRETLERLHRVLDRSRRGQLSHNDYRAVIRLHSLMGP</sequence>
<feature type="compositionally biased region" description="Low complexity" evidence="10">
    <location>
        <begin position="1506"/>
        <end position="1516"/>
    </location>
</feature>
<dbReference type="GO" id="GO:0031499">
    <property type="term" value="C:TRAMP complex"/>
    <property type="evidence" value="ECO:0007669"/>
    <property type="project" value="TreeGrafter"/>
</dbReference>